<organism evidence="2 3">
    <name type="scientific">Segatella copri</name>
    <dbReference type="NCBI Taxonomy" id="165179"/>
    <lineage>
        <taxon>Bacteria</taxon>
        <taxon>Pseudomonadati</taxon>
        <taxon>Bacteroidota</taxon>
        <taxon>Bacteroidia</taxon>
        <taxon>Bacteroidales</taxon>
        <taxon>Prevotellaceae</taxon>
        <taxon>Segatella</taxon>
    </lineage>
</organism>
<dbReference type="Pfam" id="PF10686">
    <property type="entry name" value="YAcAr"/>
    <property type="match status" value="1"/>
</dbReference>
<sequence length="148" mass="16967">MNMGKELSNGKMDKEAIKHAIKTKYLNSYKVIVAGERDFDNYEFLKEKFDETFESLGDLDAHPIEIISGMADGADNLGIKYAKEHKLTMVLYPANWDKYPRMAGILRNMNMLVTATHLVAFWDGKSHGTKNMIEIAKEKGIPVWIYKY</sequence>
<evidence type="ECO:0000313" key="2">
    <source>
        <dbReference type="EMBL" id="OXL44239.1"/>
    </source>
</evidence>
<dbReference type="AlphaFoldDB" id="A0AA91TK67"/>
<dbReference type="Proteomes" id="UP000215155">
    <property type="component" value="Unassembled WGS sequence"/>
</dbReference>
<gene>
    <name evidence="2" type="ORF">CFT61_06245</name>
</gene>
<proteinExistence type="predicted"/>
<comment type="caution">
    <text evidence="2">The sequence shown here is derived from an EMBL/GenBank/DDBJ whole genome shotgun (WGS) entry which is preliminary data.</text>
</comment>
<name>A0AA91TK67_9BACT</name>
<dbReference type="InterPro" id="IPR019627">
    <property type="entry name" value="YAcAr"/>
</dbReference>
<dbReference type="EMBL" id="NMPZ01000008">
    <property type="protein sequence ID" value="OXL44239.1"/>
    <property type="molecule type" value="Genomic_DNA"/>
</dbReference>
<evidence type="ECO:0000259" key="1">
    <source>
        <dbReference type="Pfam" id="PF10686"/>
    </source>
</evidence>
<protein>
    <recommendedName>
        <fullName evidence="1">YspA cpYpsA-related SLOG domain-containing protein</fullName>
    </recommendedName>
</protein>
<accession>A0AA91TK67</accession>
<reference evidence="2 3" key="1">
    <citation type="submission" date="2017-07" db="EMBL/GenBank/DDBJ databases">
        <title>Draft genome sequence of Prevotella copri isolated from the gut of healthy adult Indian.</title>
        <authorList>
            <person name="Das B."/>
            <person name="Bag S."/>
            <person name="Ghosh T.S."/>
        </authorList>
    </citation>
    <scope>NUCLEOTIDE SEQUENCE [LARGE SCALE GENOMIC DNA]</scope>
    <source>
        <strain evidence="2 3">Indica</strain>
    </source>
</reference>
<evidence type="ECO:0000313" key="3">
    <source>
        <dbReference type="Proteomes" id="UP000215155"/>
    </source>
</evidence>
<feature type="domain" description="YspA cpYpsA-related SLOG" evidence="1">
    <location>
        <begin position="30"/>
        <end position="99"/>
    </location>
</feature>